<dbReference type="SUPFAM" id="SSF53335">
    <property type="entry name" value="S-adenosyl-L-methionine-dependent methyltransferases"/>
    <property type="match status" value="1"/>
</dbReference>
<dbReference type="GO" id="GO:0005829">
    <property type="term" value="C:cytosol"/>
    <property type="evidence" value="ECO:0007669"/>
    <property type="project" value="TreeGrafter"/>
</dbReference>
<dbReference type="GO" id="GO:0009239">
    <property type="term" value="P:enterobactin biosynthetic process"/>
    <property type="evidence" value="ECO:0007669"/>
    <property type="project" value="TreeGrafter"/>
</dbReference>
<name>A0A7W5BES6_9BURK</name>
<dbReference type="Gene3D" id="3.40.50.12780">
    <property type="entry name" value="N-terminal domain of ligase-like"/>
    <property type="match status" value="1"/>
</dbReference>
<comment type="caution">
    <text evidence="3">The sequence shown here is derived from an EMBL/GenBank/DDBJ whole genome shotgun (WGS) entry which is preliminary data.</text>
</comment>
<dbReference type="Pfam" id="PF00668">
    <property type="entry name" value="Condensation"/>
    <property type="match status" value="1"/>
</dbReference>
<dbReference type="InterPro" id="IPR010071">
    <property type="entry name" value="AA_adenyl_dom"/>
</dbReference>
<keyword evidence="4" id="KW-1185">Reference proteome</keyword>
<dbReference type="GO" id="GO:0031177">
    <property type="term" value="F:phosphopantetheine binding"/>
    <property type="evidence" value="ECO:0007669"/>
    <property type="project" value="TreeGrafter"/>
</dbReference>
<dbReference type="InterPro" id="IPR045851">
    <property type="entry name" value="AMP-bd_C_sf"/>
</dbReference>
<dbReference type="CDD" id="cd02440">
    <property type="entry name" value="AdoMet_MTases"/>
    <property type="match status" value="1"/>
</dbReference>
<dbReference type="Gene3D" id="3.40.50.150">
    <property type="entry name" value="Vaccinia Virus protein VP39"/>
    <property type="match status" value="1"/>
</dbReference>
<organism evidence="3 4">
    <name type="scientific">Pseudoduganella violacea</name>
    <dbReference type="NCBI Taxonomy" id="1715466"/>
    <lineage>
        <taxon>Bacteria</taxon>
        <taxon>Pseudomonadati</taxon>
        <taxon>Pseudomonadota</taxon>
        <taxon>Betaproteobacteria</taxon>
        <taxon>Burkholderiales</taxon>
        <taxon>Oxalobacteraceae</taxon>
        <taxon>Telluria group</taxon>
        <taxon>Pseudoduganella</taxon>
    </lineage>
</organism>
<dbReference type="CDD" id="cd19531">
    <property type="entry name" value="LCL_NRPS-like"/>
    <property type="match status" value="1"/>
</dbReference>
<dbReference type="Pfam" id="PF00501">
    <property type="entry name" value="AMP-binding"/>
    <property type="match status" value="1"/>
</dbReference>
<reference evidence="3 4" key="1">
    <citation type="submission" date="2020-08" db="EMBL/GenBank/DDBJ databases">
        <title>Genomic Encyclopedia of Type Strains, Phase III (KMG-III): the genomes of soil and plant-associated and newly described type strains.</title>
        <authorList>
            <person name="Whitman W."/>
        </authorList>
    </citation>
    <scope>NUCLEOTIDE SEQUENCE [LARGE SCALE GENOMIC DNA]</scope>
    <source>
        <strain evidence="3 4">CECT 8897</strain>
    </source>
</reference>
<dbReference type="CDD" id="cd05930">
    <property type="entry name" value="A_NRPS"/>
    <property type="match status" value="1"/>
</dbReference>
<proteinExistence type="predicted"/>
<dbReference type="SUPFAM" id="SSF56801">
    <property type="entry name" value="Acetyl-CoA synthetase-like"/>
    <property type="match status" value="1"/>
</dbReference>
<evidence type="ECO:0000313" key="4">
    <source>
        <dbReference type="Proteomes" id="UP000541535"/>
    </source>
</evidence>
<dbReference type="EMBL" id="JACHXD010000020">
    <property type="protein sequence ID" value="MBB3121809.1"/>
    <property type="molecule type" value="Genomic_DNA"/>
</dbReference>
<dbReference type="Proteomes" id="UP000541535">
    <property type="component" value="Unassembled WGS sequence"/>
</dbReference>
<evidence type="ECO:0000313" key="3">
    <source>
        <dbReference type="EMBL" id="MBB3121809.1"/>
    </source>
</evidence>
<dbReference type="InterPro" id="IPR020845">
    <property type="entry name" value="AMP-binding_CS"/>
</dbReference>
<dbReference type="InterPro" id="IPR000873">
    <property type="entry name" value="AMP-dep_synth/lig_dom"/>
</dbReference>
<evidence type="ECO:0000259" key="1">
    <source>
        <dbReference type="Pfam" id="PF00501"/>
    </source>
</evidence>
<dbReference type="AlphaFoldDB" id="A0A7W5BES6"/>
<dbReference type="InterPro" id="IPR042099">
    <property type="entry name" value="ANL_N_sf"/>
</dbReference>
<dbReference type="GO" id="GO:0009366">
    <property type="term" value="C:enterobactin synthetase complex"/>
    <property type="evidence" value="ECO:0007669"/>
    <property type="project" value="TreeGrafter"/>
</dbReference>
<dbReference type="InterPro" id="IPR001242">
    <property type="entry name" value="Condensation_dom"/>
</dbReference>
<dbReference type="RefSeq" id="WP_183443501.1">
    <property type="nucleotide sequence ID" value="NZ_JACHXD010000020.1"/>
</dbReference>
<dbReference type="PANTHER" id="PTHR45527">
    <property type="entry name" value="NONRIBOSOMAL PEPTIDE SYNTHETASE"/>
    <property type="match status" value="1"/>
</dbReference>
<dbReference type="InterPro" id="IPR029063">
    <property type="entry name" value="SAM-dependent_MTases_sf"/>
</dbReference>
<protein>
    <submittedName>
        <fullName evidence="3">Amino acid adenylation domain-containing protein</fullName>
    </submittedName>
</protein>
<evidence type="ECO:0000259" key="2">
    <source>
        <dbReference type="Pfam" id="PF00668"/>
    </source>
</evidence>
<accession>A0A7W5BES6</accession>
<dbReference type="InterPro" id="IPR023213">
    <property type="entry name" value="CAT-like_dom_sf"/>
</dbReference>
<dbReference type="Gene3D" id="3.30.300.30">
    <property type="match status" value="1"/>
</dbReference>
<dbReference type="GO" id="GO:0047527">
    <property type="term" value="F:2,3-dihydroxybenzoate-serine ligase activity"/>
    <property type="evidence" value="ECO:0007669"/>
    <property type="project" value="TreeGrafter"/>
</dbReference>
<feature type="domain" description="AMP-dependent synthetase/ligase" evidence="1">
    <location>
        <begin position="492"/>
        <end position="818"/>
    </location>
</feature>
<dbReference type="SUPFAM" id="SSF52777">
    <property type="entry name" value="CoA-dependent acyltransferases"/>
    <property type="match status" value="2"/>
</dbReference>
<dbReference type="Gene3D" id="3.30.559.10">
    <property type="entry name" value="Chloramphenicol acetyltransferase-like domain"/>
    <property type="match status" value="1"/>
</dbReference>
<dbReference type="PANTHER" id="PTHR45527:SF1">
    <property type="entry name" value="FATTY ACID SYNTHASE"/>
    <property type="match status" value="1"/>
</dbReference>
<sequence length="1205" mass="132753">MSLAQRLANLSPERRELLERLARPTRLTRAGRREEQASFEQERLWFLQQLEPEDSSYHLHLQLALPPELDRAAWDAAWRSLVARHETLRTRFVERDGVPFQVIEDADPAPMPVFDLSNETPAAQQEQAAHLAREQAETPFDLSRGPLFRAALLYLSSGAFQLLTIHHIVADGWSIDILMRDLNAAYEASLQGRPVPLAPLRVQFADFARWQRAQLSGAHLDELLAFWSGYLAGAPELALPTDRPPPPIATRRADVRARLLAAPQRDALYELARRAGATVFQVLLAAFAALLHRYTGQTDLVLGAPMANRAPEEAEDLIGFFLNTILLRVRLTSGQSFLQVLAATRESSVAAYSGQQLPFARLVEHLQPRRSLGHNPLYRATVQFFKSRHNTARTSALREEIGYQRAATNVDLALDLFESGEGLLSRFEFNCDVFDSPTVARLLDHWERMLAAILAAPDQPIGTLPLTSTADRALLATWVGQAQTPRAGWTFKNFGERTALTTPQARLSYAELDRRCGQLATLLRVRGAAAERIVAIRLADNLDTAVAILAAWRAEAAFVYLDPELPAQRAAAILAEAAPVTVLDDAPWWRDTLADAEVMPARPIPPQRLAALIYTSGSTGVPKGVLIEHGALANQVQWLRTALDLRLTDVVLQKYSFSFDAALSELLCGLAAGAEIVLVRNQGRDADELVHLIQSQGVTLLDVFPSLLAVLLDHEGFAACTTLRRILVGGEALPAVLAARLAQALPTVQVINAYGPTEATITATAAHLARDATPPAVPPIGRPIAGNSAYVLDGAMQLVPPGLPGELYLGGAGLARGYMHDAALTARRFVPNPFGPGRLYASGDRARHRADGQLEYLGRADQQIKLRGYRIEPGEIETALLRHPSVRAAAATLQRCPATSDAQAGLLQWRLEQLSPSEADFLYRFETDQDQIRSQTMWRNTPQFQLYLNFQQPGFAPTPQPAQHNWLLQRTLDETVADLTAIDAIARQCVAGSTRPEMEGRWETSAAAWSARELLIEGQQVMQEWERPLMQALAGAAATSGGHVAEIGFGMGISATLLQECGVRSHTIVECHPEVLARLDQWRAQRPGAAITVVPGRWQDWIFEPGSFDGVLFDTYPTSEEEYSTDVAGSPTFAAAFFPAAQRMLRPGGVFTYYSNEIDSLSRRHQRLLLEHFSSFSVTLVRGLRPPPDCQYWWADSMAVVKAMK</sequence>
<dbReference type="Gene3D" id="3.30.559.30">
    <property type="entry name" value="Nonribosomal peptide synthetase, condensation domain"/>
    <property type="match status" value="1"/>
</dbReference>
<dbReference type="NCBIfam" id="TIGR01733">
    <property type="entry name" value="AA-adenyl-dom"/>
    <property type="match status" value="1"/>
</dbReference>
<feature type="domain" description="Condensation" evidence="2">
    <location>
        <begin position="37"/>
        <end position="475"/>
    </location>
</feature>
<dbReference type="PROSITE" id="PS00455">
    <property type="entry name" value="AMP_BINDING"/>
    <property type="match status" value="1"/>
</dbReference>
<dbReference type="GO" id="GO:0043041">
    <property type="term" value="P:amino acid activation for nonribosomal peptide biosynthetic process"/>
    <property type="evidence" value="ECO:0007669"/>
    <property type="project" value="TreeGrafter"/>
</dbReference>
<gene>
    <name evidence="3" type="ORF">FHS03_004901</name>
</gene>